<accession>A0A6S7FSJ5</accession>
<dbReference type="InterPro" id="IPR011604">
    <property type="entry name" value="PDDEXK-like_dom_sf"/>
</dbReference>
<sequence>MNIQAVHNEENIPPSLLYGIENEARARARYTAITGRVAEECGCYIDGILLASPDGYIPELDHLLEIKGLASQRNRPVIQAVKQRQSEKSYPYAIDVHGKLHLKNDNARGYYYEQVQMQMVFQERKLWNLSFFQTLTKNISN</sequence>
<dbReference type="InterPro" id="IPR019080">
    <property type="entry name" value="YqaJ_viral_recombinase"/>
</dbReference>
<reference evidence="2" key="1">
    <citation type="submission" date="2020-04" db="EMBL/GenBank/DDBJ databases">
        <authorList>
            <person name="Alioto T."/>
            <person name="Alioto T."/>
            <person name="Gomez Garrido J."/>
        </authorList>
    </citation>
    <scope>NUCLEOTIDE SEQUENCE</scope>
    <source>
        <strain evidence="2">A484AB</strain>
    </source>
</reference>
<protein>
    <submittedName>
        <fullName evidence="2">Alkaline nuclease</fullName>
    </submittedName>
</protein>
<dbReference type="Proteomes" id="UP001152795">
    <property type="component" value="Unassembled WGS sequence"/>
</dbReference>
<dbReference type="InterPro" id="IPR051703">
    <property type="entry name" value="NF-kappa-B_Signaling_Reg"/>
</dbReference>
<dbReference type="PANTHER" id="PTHR46609">
    <property type="entry name" value="EXONUCLEASE, PHAGE-TYPE/RECB, C-TERMINAL DOMAIN-CONTAINING PROTEIN"/>
    <property type="match status" value="1"/>
</dbReference>
<evidence type="ECO:0000259" key="1">
    <source>
        <dbReference type="Pfam" id="PF09588"/>
    </source>
</evidence>
<dbReference type="Pfam" id="PF09588">
    <property type="entry name" value="YqaJ"/>
    <property type="match status" value="1"/>
</dbReference>
<dbReference type="GO" id="GO:0006281">
    <property type="term" value="P:DNA repair"/>
    <property type="evidence" value="ECO:0007669"/>
    <property type="project" value="UniProtKB-ARBA"/>
</dbReference>
<gene>
    <name evidence="2" type="ORF">PACLA_8A056584</name>
</gene>
<keyword evidence="3" id="KW-1185">Reference proteome</keyword>
<comment type="caution">
    <text evidence="2">The sequence shown here is derived from an EMBL/GenBank/DDBJ whole genome shotgun (WGS) entry which is preliminary data.</text>
</comment>
<dbReference type="PANTHER" id="PTHR46609:SF8">
    <property type="entry name" value="YQAJ VIRAL RECOMBINASE DOMAIN-CONTAINING PROTEIN"/>
    <property type="match status" value="1"/>
</dbReference>
<evidence type="ECO:0000313" key="2">
    <source>
        <dbReference type="EMBL" id="CAB3977281.1"/>
    </source>
</evidence>
<dbReference type="EMBL" id="CACRXK020000040">
    <property type="protein sequence ID" value="CAB3977281.1"/>
    <property type="molecule type" value="Genomic_DNA"/>
</dbReference>
<feature type="domain" description="YqaJ viral recombinase" evidence="1">
    <location>
        <begin position="15"/>
        <end position="120"/>
    </location>
</feature>
<organism evidence="2 3">
    <name type="scientific">Paramuricea clavata</name>
    <name type="common">Red gorgonian</name>
    <name type="synonym">Violescent sea-whip</name>
    <dbReference type="NCBI Taxonomy" id="317549"/>
    <lineage>
        <taxon>Eukaryota</taxon>
        <taxon>Metazoa</taxon>
        <taxon>Cnidaria</taxon>
        <taxon>Anthozoa</taxon>
        <taxon>Octocorallia</taxon>
        <taxon>Malacalcyonacea</taxon>
        <taxon>Plexauridae</taxon>
        <taxon>Paramuricea</taxon>
    </lineage>
</organism>
<dbReference type="SUPFAM" id="SSF52980">
    <property type="entry name" value="Restriction endonuclease-like"/>
    <property type="match status" value="1"/>
</dbReference>
<dbReference type="Gene3D" id="3.90.320.10">
    <property type="match status" value="1"/>
</dbReference>
<proteinExistence type="predicted"/>
<evidence type="ECO:0000313" key="3">
    <source>
        <dbReference type="Proteomes" id="UP001152795"/>
    </source>
</evidence>
<name>A0A6S7FSJ5_PARCT</name>
<dbReference type="AlphaFoldDB" id="A0A6S7FSJ5"/>
<dbReference type="InterPro" id="IPR011335">
    <property type="entry name" value="Restrct_endonuc-II-like"/>
</dbReference>